<dbReference type="SUPFAM" id="SSF52129">
    <property type="entry name" value="Caspase-like"/>
    <property type="match status" value="1"/>
</dbReference>
<dbReference type="InterPro" id="IPR052039">
    <property type="entry name" value="Caspase-related_regulators"/>
</dbReference>
<dbReference type="PANTHER" id="PTHR22576">
    <property type="entry name" value="MUCOSA ASSOCIATED LYMPHOID TISSUE LYMPHOMA TRANSLOCATION PROTEIN 1/PARACASPASE"/>
    <property type="match status" value="1"/>
</dbReference>
<dbReference type="AlphaFoldDB" id="A0A1W1BLW0"/>
<dbReference type="InterPro" id="IPR029030">
    <property type="entry name" value="Caspase-like_dom_sf"/>
</dbReference>
<evidence type="ECO:0000313" key="3">
    <source>
        <dbReference type="EMBL" id="SFV54519.1"/>
    </source>
</evidence>
<evidence type="ECO:0000259" key="2">
    <source>
        <dbReference type="PROSITE" id="PS50208"/>
    </source>
</evidence>
<dbReference type="InterPro" id="IPR015917">
    <property type="entry name" value="Pept_C14A"/>
</dbReference>
<reference evidence="3" key="1">
    <citation type="submission" date="2016-10" db="EMBL/GenBank/DDBJ databases">
        <authorList>
            <person name="de Groot N.N."/>
        </authorList>
    </citation>
    <scope>NUCLEOTIDE SEQUENCE</scope>
</reference>
<protein>
    <recommendedName>
        <fullName evidence="2">Caspase family p20 domain-containing protein</fullName>
    </recommendedName>
</protein>
<dbReference type="GO" id="GO:0006508">
    <property type="term" value="P:proteolysis"/>
    <property type="evidence" value="ECO:0007669"/>
    <property type="project" value="InterPro"/>
</dbReference>
<organism evidence="3">
    <name type="scientific">hydrothermal vent metagenome</name>
    <dbReference type="NCBI Taxonomy" id="652676"/>
    <lineage>
        <taxon>unclassified sequences</taxon>
        <taxon>metagenomes</taxon>
        <taxon>ecological metagenomes</taxon>
    </lineage>
</organism>
<sequence>MKIKILSLFLLFTIFFAEANDRGVRISTKMKNEQRVALIIGNNDYQGALPKLRNPINDARAIKNILKTRGFDIIYREDASKKSMRTALNQFSKKIKHGGVGFFYFSGHGLEVDGQNYLIPVDAEIDEKSDTQDEAIALRKITKRMQNAKNRLNIVVLDACRNDPFSRSVGTGGLAKSEPIGLFVSYSTGAGSVASDGKSGGNGLFTESLIRNMQKELDLRDVFQKTREEVYDASNHKQFPAIYNQVVKGKFFFTLPTTTSSSTKEIDSTINNSYQSVAPKAINRSTKSESNSDFTFSEEMDNDFDNFMKDMN</sequence>
<dbReference type="GO" id="GO:0004197">
    <property type="term" value="F:cysteine-type endopeptidase activity"/>
    <property type="evidence" value="ECO:0007669"/>
    <property type="project" value="InterPro"/>
</dbReference>
<dbReference type="EMBL" id="FPHN01000036">
    <property type="protein sequence ID" value="SFV54519.1"/>
    <property type="molecule type" value="Genomic_DNA"/>
</dbReference>
<dbReference type="SMART" id="SM00115">
    <property type="entry name" value="CASc"/>
    <property type="match status" value="1"/>
</dbReference>
<name>A0A1W1BLW0_9ZZZZ</name>
<gene>
    <name evidence="3" type="ORF">MNB_SV-14-123</name>
</gene>
<dbReference type="Pfam" id="PF00656">
    <property type="entry name" value="Peptidase_C14"/>
    <property type="match status" value="1"/>
</dbReference>
<comment type="similarity">
    <text evidence="1">Belongs to the peptidase C14A family.</text>
</comment>
<dbReference type="InterPro" id="IPR011600">
    <property type="entry name" value="Pept_C14_caspase"/>
</dbReference>
<dbReference type="PANTHER" id="PTHR22576:SF37">
    <property type="entry name" value="MUCOSA-ASSOCIATED LYMPHOID TISSUE LYMPHOMA TRANSLOCATION PROTEIN 1"/>
    <property type="match status" value="1"/>
</dbReference>
<dbReference type="InterPro" id="IPR001309">
    <property type="entry name" value="Pept_C14_p20"/>
</dbReference>
<evidence type="ECO:0000256" key="1">
    <source>
        <dbReference type="ARBA" id="ARBA00010134"/>
    </source>
</evidence>
<proteinExistence type="inferred from homology"/>
<feature type="domain" description="Caspase family p20" evidence="2">
    <location>
        <begin position="33"/>
        <end position="164"/>
    </location>
</feature>
<dbReference type="PROSITE" id="PS50208">
    <property type="entry name" value="CASPASE_P20"/>
    <property type="match status" value="1"/>
</dbReference>
<accession>A0A1W1BLW0</accession>
<dbReference type="Gene3D" id="3.40.50.1460">
    <property type="match status" value="1"/>
</dbReference>